<name>A0A7T4R3T8_9GAMM</name>
<dbReference type="Proteomes" id="UP000596063">
    <property type="component" value="Chromosome"/>
</dbReference>
<sequence length="133" mass="14937">MSVGNWTPDTQHTDTNIDASWLARCVSLSSDEDLAKLPAPFTEQETQSYSALMRLPCETWTAAVKDLDNDALIALIRFFTVAEQRISGWEAGANSPAIWINKVLKQRGERLSTEQLRWIRANTDNRFIPNGGL</sequence>
<keyword evidence="2" id="KW-1185">Reference proteome</keyword>
<accession>A0A7T4R3T8</accession>
<dbReference type="AlphaFoldDB" id="A0A7T4R3T8"/>
<dbReference type="RefSeq" id="WP_198571146.1">
    <property type="nucleotide sequence ID" value="NZ_CP066167.1"/>
</dbReference>
<proteinExistence type="predicted"/>
<evidence type="ECO:0000313" key="2">
    <source>
        <dbReference type="Proteomes" id="UP000596063"/>
    </source>
</evidence>
<organism evidence="1 2">
    <name type="scientific">Spongiibacter nanhainus</name>
    <dbReference type="NCBI Taxonomy" id="2794344"/>
    <lineage>
        <taxon>Bacteria</taxon>
        <taxon>Pseudomonadati</taxon>
        <taxon>Pseudomonadota</taxon>
        <taxon>Gammaproteobacteria</taxon>
        <taxon>Cellvibrionales</taxon>
        <taxon>Spongiibacteraceae</taxon>
        <taxon>Spongiibacter</taxon>
    </lineage>
</organism>
<dbReference type="KEGG" id="snan:I6N98_07415"/>
<protein>
    <submittedName>
        <fullName evidence="1">Uncharacterized protein</fullName>
    </submittedName>
</protein>
<evidence type="ECO:0000313" key="1">
    <source>
        <dbReference type="EMBL" id="QQD19662.1"/>
    </source>
</evidence>
<reference evidence="1 2" key="1">
    <citation type="submission" date="2020-12" db="EMBL/GenBank/DDBJ databases">
        <authorList>
            <person name="Shan Y."/>
        </authorList>
    </citation>
    <scope>NUCLEOTIDE SEQUENCE [LARGE SCALE GENOMIC DNA]</scope>
    <source>
        <strain evidence="2">csc3.9</strain>
    </source>
</reference>
<dbReference type="EMBL" id="CP066167">
    <property type="protein sequence ID" value="QQD19662.1"/>
    <property type="molecule type" value="Genomic_DNA"/>
</dbReference>
<gene>
    <name evidence="1" type="ORF">I6N98_07415</name>
</gene>